<dbReference type="EMBL" id="RBCJ01000001">
    <property type="protein sequence ID" value="RKN82543.1"/>
    <property type="molecule type" value="Genomic_DNA"/>
</dbReference>
<evidence type="ECO:0000313" key="1">
    <source>
        <dbReference type="EMBL" id="RKN82543.1"/>
    </source>
</evidence>
<dbReference type="Proteomes" id="UP000276603">
    <property type="component" value="Unassembled WGS sequence"/>
</dbReference>
<accession>A0A3B0CA20</accession>
<dbReference type="AlphaFoldDB" id="A0A3B0CA20"/>
<dbReference type="RefSeq" id="WP_120709733.1">
    <property type="nucleotide sequence ID" value="NZ_RBCJ01000001.1"/>
</dbReference>
<comment type="caution">
    <text evidence="1">The sequence shown here is derived from an EMBL/GenBank/DDBJ whole genome shotgun (WGS) entry which is preliminary data.</text>
</comment>
<protein>
    <submittedName>
        <fullName evidence="1">Uncharacterized protein</fullName>
    </submittedName>
</protein>
<proteinExistence type="predicted"/>
<organism evidence="1 2">
    <name type="scientific">Ulvibacterium marinum</name>
    <dbReference type="NCBI Taxonomy" id="2419782"/>
    <lineage>
        <taxon>Bacteria</taxon>
        <taxon>Pseudomonadati</taxon>
        <taxon>Bacteroidota</taxon>
        <taxon>Flavobacteriia</taxon>
        <taxon>Flavobacteriales</taxon>
        <taxon>Flavobacteriaceae</taxon>
        <taxon>Ulvibacterium</taxon>
    </lineage>
</organism>
<dbReference type="OrthoDB" id="1419400at2"/>
<keyword evidence="2" id="KW-1185">Reference proteome</keyword>
<gene>
    <name evidence="1" type="ORF">D7Z94_01465</name>
</gene>
<reference evidence="1 2" key="1">
    <citation type="submission" date="2018-10" db="EMBL/GenBank/DDBJ databases">
        <title>Ulvibacterium marinum gen. nov., sp. nov., a novel marine bacterium of the family Flavobacteriaceae, isolated from a culture of the green alga Ulva prolifera.</title>
        <authorList>
            <person name="Zhang Z."/>
        </authorList>
    </citation>
    <scope>NUCLEOTIDE SEQUENCE [LARGE SCALE GENOMIC DNA]</scope>
    <source>
        <strain evidence="1 2">CCMM003</strain>
    </source>
</reference>
<sequence>MKSISENSTLHFKKENLYRFSLVSGSMAAIERAIANLDTMAVFQVTSQPNGEFERPDCYIVQAVDNPDQTPTIETGNGIESIRYTLFKVQGDVSFELDRKKCYEFFTAWTVPENAHLLQEFFEVSEPIRQSYGRPAPVIRAQFGPVEAVREDGRYFSPSMGGMVEWDDRDDMFQLIGHPKFAESAAPLFAKAVSRIEMVIGQLM</sequence>
<evidence type="ECO:0000313" key="2">
    <source>
        <dbReference type="Proteomes" id="UP000276603"/>
    </source>
</evidence>
<name>A0A3B0CA20_9FLAO</name>